<dbReference type="PANTHER" id="PTHR38436">
    <property type="entry name" value="POLYKETIDE CYCLASE SNOAL-LIKE DOMAIN"/>
    <property type="match status" value="1"/>
</dbReference>
<name>A0A1H6JZT2_MYCRU</name>
<dbReference type="Pfam" id="PF07366">
    <property type="entry name" value="SnoaL"/>
    <property type="match status" value="1"/>
</dbReference>
<dbReference type="InterPro" id="IPR009959">
    <property type="entry name" value="Cyclase_SnoaL-like"/>
</dbReference>
<dbReference type="PANTHER" id="PTHR38436:SF1">
    <property type="entry name" value="ESTER CYCLASE"/>
    <property type="match status" value="1"/>
</dbReference>
<dbReference type="GO" id="GO:0030638">
    <property type="term" value="P:polyketide metabolic process"/>
    <property type="evidence" value="ECO:0007669"/>
    <property type="project" value="InterPro"/>
</dbReference>
<reference evidence="2" key="1">
    <citation type="submission" date="2016-10" db="EMBL/GenBank/DDBJ databases">
        <authorList>
            <person name="Varghese N."/>
            <person name="Submissions S."/>
        </authorList>
    </citation>
    <scope>NUCLEOTIDE SEQUENCE [LARGE SCALE GENOMIC DNA]</scope>
    <source>
        <strain evidence="2">DSM 45405</strain>
    </source>
</reference>
<proteinExistence type="predicted"/>
<protein>
    <submittedName>
        <fullName evidence="1">Predicted ester cyclase</fullName>
    </submittedName>
</protein>
<dbReference type="InterPro" id="IPR032710">
    <property type="entry name" value="NTF2-like_dom_sf"/>
</dbReference>
<evidence type="ECO:0000313" key="1">
    <source>
        <dbReference type="EMBL" id="SEH68172.1"/>
    </source>
</evidence>
<organism evidence="1 2">
    <name type="scientific">Mycolicibacterium rutilum</name>
    <name type="common">Mycobacterium rutilum</name>
    <dbReference type="NCBI Taxonomy" id="370526"/>
    <lineage>
        <taxon>Bacteria</taxon>
        <taxon>Bacillati</taxon>
        <taxon>Actinomycetota</taxon>
        <taxon>Actinomycetes</taxon>
        <taxon>Mycobacteriales</taxon>
        <taxon>Mycobacteriaceae</taxon>
        <taxon>Mycolicibacterium</taxon>
    </lineage>
</organism>
<dbReference type="OrthoDB" id="129343at2"/>
<evidence type="ECO:0000313" key="2">
    <source>
        <dbReference type="Proteomes" id="UP000182915"/>
    </source>
</evidence>
<dbReference type="AlphaFoldDB" id="A0A1H6JZT2"/>
<dbReference type="RefSeq" id="WP_083407666.1">
    <property type="nucleotide sequence ID" value="NZ_LT629971.1"/>
</dbReference>
<accession>A0A1H6JZT2</accession>
<gene>
    <name evidence="1" type="ORF">SAMN04489835_2823</name>
</gene>
<dbReference type="EMBL" id="LT629971">
    <property type="protein sequence ID" value="SEH68172.1"/>
    <property type="molecule type" value="Genomic_DNA"/>
</dbReference>
<dbReference type="Gene3D" id="3.10.450.50">
    <property type="match status" value="1"/>
</dbReference>
<dbReference type="Proteomes" id="UP000182915">
    <property type="component" value="Chromosome I"/>
</dbReference>
<dbReference type="SUPFAM" id="SSF54427">
    <property type="entry name" value="NTF2-like"/>
    <property type="match status" value="1"/>
</dbReference>
<dbReference type="STRING" id="370526.SAMN04489835_2823"/>
<sequence>MSDLAAIYREYLRCLNERRWSDLGDFVANHLSYNRNRMTLADYRALLEADTTATPDLQFRPDLLLADADSVACRLWFECTPRYRFLGIEPTGVQVRFAEHVFYRFREQRIVEVWSLIDKDAVRDQLSGGA</sequence>
<keyword evidence="2" id="KW-1185">Reference proteome</keyword>